<reference evidence="2 3" key="1">
    <citation type="submission" date="2020-07" db="EMBL/GenBank/DDBJ databases">
        <title>Telomere length de novo assembly of all 7 chromosomes of the fungus, Metarhizium brunneum, using a novel assembly pipeline.</title>
        <authorList>
            <person name="Saud z."/>
            <person name="Kortsinoglou A."/>
            <person name="Kouvelis V.N."/>
            <person name="Butt T.M."/>
        </authorList>
    </citation>
    <scope>NUCLEOTIDE SEQUENCE [LARGE SCALE GENOMIC DNA]</scope>
    <source>
        <strain evidence="2 3">4556</strain>
    </source>
</reference>
<protein>
    <submittedName>
        <fullName evidence="2">Uncharacterized protein</fullName>
    </submittedName>
</protein>
<keyword evidence="3" id="KW-1185">Reference proteome</keyword>
<dbReference type="AlphaFoldDB" id="A0A7D5YTM2"/>
<feature type="compositionally biased region" description="Low complexity" evidence="1">
    <location>
        <begin position="170"/>
        <end position="182"/>
    </location>
</feature>
<sequence>MDDSYDGCARLDAAEPGPELNQGIEEPVEIFRKYLTSEWTRKKTPYGLDAALAKAADSESDATERVFLSTGFTAWLAYFLASTGEGHYEGRYAQLQAIAAFNQLPVEERKAAAKRVAETVPHDTVRHAIGKMLQEPKRRRELPIYFYIPSLTRESGLLSPTGDHESRIQSYSTSPTHSISSSAGLLPSPTQRDTTANLDNSQTDISLTSDLQQQVLSHASLQGTADIFPEYMSGAIRRDLMESDGSSCWRAAVTMTFPYLGKVDCLMSLAIRETKVEHSAMALFNVHVDVESAVQARQVVLQHGVRLTPNPEITLQGVRDEAIQNLLGLEIYEAIKSSRVFQEELQQGTRATRCVSMIIPGNPNIGAVINLNLGLKEGSRIRNKLYRRFASKDKPV</sequence>
<organism evidence="2 3">
    <name type="scientific">Metarhizium brunneum</name>
    <dbReference type="NCBI Taxonomy" id="500148"/>
    <lineage>
        <taxon>Eukaryota</taxon>
        <taxon>Fungi</taxon>
        <taxon>Dikarya</taxon>
        <taxon>Ascomycota</taxon>
        <taxon>Pezizomycotina</taxon>
        <taxon>Sordariomycetes</taxon>
        <taxon>Hypocreomycetidae</taxon>
        <taxon>Hypocreales</taxon>
        <taxon>Clavicipitaceae</taxon>
        <taxon>Metarhizium</taxon>
    </lineage>
</organism>
<gene>
    <name evidence="2" type="ORF">G6M90_00g062610</name>
</gene>
<dbReference type="RefSeq" id="XP_014542620.1">
    <property type="nucleotide sequence ID" value="XM_014687134.1"/>
</dbReference>
<dbReference type="OrthoDB" id="3499148at2759"/>
<feature type="compositionally biased region" description="Polar residues" evidence="1">
    <location>
        <begin position="188"/>
        <end position="198"/>
    </location>
</feature>
<feature type="region of interest" description="Disordered" evidence="1">
    <location>
        <begin position="157"/>
        <end position="198"/>
    </location>
</feature>
<dbReference type="Proteomes" id="UP000510686">
    <property type="component" value="Chromosome 3"/>
</dbReference>
<dbReference type="KEGG" id="mbrn:26244569"/>
<name>A0A7D5YTM2_9HYPO</name>
<dbReference type="GeneID" id="26244569"/>
<dbReference type="EMBL" id="CP058934">
    <property type="protein sequence ID" value="QLI69142.1"/>
    <property type="molecule type" value="Genomic_DNA"/>
</dbReference>
<evidence type="ECO:0000256" key="1">
    <source>
        <dbReference type="SAM" id="MobiDB-lite"/>
    </source>
</evidence>
<proteinExistence type="predicted"/>
<evidence type="ECO:0000313" key="2">
    <source>
        <dbReference type="EMBL" id="QLI69142.1"/>
    </source>
</evidence>
<evidence type="ECO:0000313" key="3">
    <source>
        <dbReference type="Proteomes" id="UP000510686"/>
    </source>
</evidence>
<accession>A0A7D5YTM2</accession>